<keyword evidence="4" id="KW-1185">Reference proteome</keyword>
<evidence type="ECO:0000256" key="2">
    <source>
        <dbReference type="SAM" id="SignalP"/>
    </source>
</evidence>
<evidence type="ECO:0000313" key="3">
    <source>
        <dbReference type="EMBL" id="SAL96512.1"/>
    </source>
</evidence>
<feature type="transmembrane region" description="Helical" evidence="1">
    <location>
        <begin position="71"/>
        <end position="97"/>
    </location>
</feature>
<keyword evidence="2" id="KW-0732">Signal</keyword>
<dbReference type="AlphaFoldDB" id="A0A163J0U2"/>
<protein>
    <submittedName>
        <fullName evidence="3">Uncharacterized protein</fullName>
    </submittedName>
</protein>
<feature type="non-terminal residue" evidence="3">
    <location>
        <position position="137"/>
    </location>
</feature>
<reference evidence="3" key="1">
    <citation type="submission" date="2016-04" db="EMBL/GenBank/DDBJ databases">
        <authorList>
            <person name="Evans L.H."/>
            <person name="Alamgir A."/>
            <person name="Owens N."/>
            <person name="Weber N.D."/>
            <person name="Virtaneva K."/>
            <person name="Barbian K."/>
            <person name="Babar A."/>
            <person name="Rosenke K."/>
        </authorList>
    </citation>
    <scope>NUCLEOTIDE SEQUENCE [LARGE SCALE GENOMIC DNA]</scope>
    <source>
        <strain evidence="3">CBS 101.48</strain>
    </source>
</reference>
<dbReference type="EMBL" id="LT551158">
    <property type="protein sequence ID" value="SAL96512.1"/>
    <property type="molecule type" value="Genomic_DNA"/>
</dbReference>
<name>A0A163J0U2_ABSGL</name>
<evidence type="ECO:0000313" key="4">
    <source>
        <dbReference type="Proteomes" id="UP000078561"/>
    </source>
</evidence>
<accession>A0A163J0U2</accession>
<feature type="signal peptide" evidence="2">
    <location>
        <begin position="1"/>
        <end position="19"/>
    </location>
</feature>
<dbReference type="InParanoid" id="A0A163J0U2"/>
<organism evidence="3">
    <name type="scientific">Absidia glauca</name>
    <name type="common">Pin mould</name>
    <dbReference type="NCBI Taxonomy" id="4829"/>
    <lineage>
        <taxon>Eukaryota</taxon>
        <taxon>Fungi</taxon>
        <taxon>Fungi incertae sedis</taxon>
        <taxon>Mucoromycota</taxon>
        <taxon>Mucoromycotina</taxon>
        <taxon>Mucoromycetes</taxon>
        <taxon>Mucorales</taxon>
        <taxon>Cunninghamellaceae</taxon>
        <taxon>Absidia</taxon>
    </lineage>
</organism>
<evidence type="ECO:0000256" key="1">
    <source>
        <dbReference type="SAM" id="Phobius"/>
    </source>
</evidence>
<keyword evidence="1" id="KW-0812">Transmembrane</keyword>
<keyword evidence="1" id="KW-1133">Transmembrane helix</keyword>
<proteinExistence type="predicted"/>
<feature type="chain" id="PRO_5007843207" evidence="2">
    <location>
        <begin position="20"/>
        <end position="137"/>
    </location>
</feature>
<dbReference type="Proteomes" id="UP000078561">
    <property type="component" value="Unassembled WGS sequence"/>
</dbReference>
<keyword evidence="1" id="KW-0472">Membrane</keyword>
<gene>
    <name evidence="3" type="primary">ABSGL_01928.1 scaffold 2572</name>
</gene>
<sequence>MLTWFTLMAPSLLLLLFAALKIPPCLVGSASIKHIPKLDSISTLKFQTLHLGEVHSLLETSPSRGIDLKTAYLHLFSLMTFFGFVLVLSSLFSYFLAPDMTQGGFGAILGRVYTVAASNVELYHMRQLLYHVPGALG</sequence>